<feature type="region of interest" description="Disordered" evidence="1">
    <location>
        <begin position="181"/>
        <end position="271"/>
    </location>
</feature>
<feature type="compositionally biased region" description="Basic residues" evidence="1">
    <location>
        <begin position="230"/>
        <end position="240"/>
    </location>
</feature>
<evidence type="ECO:0000256" key="1">
    <source>
        <dbReference type="SAM" id="MobiDB-lite"/>
    </source>
</evidence>
<proteinExistence type="predicted"/>
<dbReference type="GO" id="GO:0036064">
    <property type="term" value="C:ciliary basal body"/>
    <property type="evidence" value="ECO:0007669"/>
    <property type="project" value="TreeGrafter"/>
</dbReference>
<feature type="compositionally biased region" description="Basic and acidic residues" evidence="1">
    <location>
        <begin position="241"/>
        <end position="251"/>
    </location>
</feature>
<dbReference type="GO" id="GO:0044458">
    <property type="term" value="P:motile cilium assembly"/>
    <property type="evidence" value="ECO:0007669"/>
    <property type="project" value="TreeGrafter"/>
</dbReference>
<feature type="region of interest" description="Disordered" evidence="1">
    <location>
        <begin position="1"/>
        <end position="112"/>
    </location>
</feature>
<evidence type="ECO:0000313" key="3">
    <source>
        <dbReference type="Proteomes" id="UP000008672"/>
    </source>
</evidence>
<dbReference type="PANTHER" id="PTHR44499:SF1">
    <property type="entry name" value="JOUBERIN"/>
    <property type="match status" value="1"/>
</dbReference>
<feature type="compositionally biased region" description="Basic and acidic residues" evidence="1">
    <location>
        <begin position="213"/>
        <end position="228"/>
    </location>
</feature>
<dbReference type="PANTHER" id="PTHR44499">
    <property type="entry name" value="JOUBERIN"/>
    <property type="match status" value="1"/>
</dbReference>
<dbReference type="EMBL" id="AFYH01258393">
    <property type="status" value="NOT_ANNOTATED_CDS"/>
    <property type="molecule type" value="Genomic_DNA"/>
</dbReference>
<name>H3A0S5_LATCH</name>
<accession>H3A0S5</accession>
<reference evidence="2" key="3">
    <citation type="submission" date="2025-09" db="UniProtKB">
        <authorList>
            <consortium name="Ensembl"/>
        </authorList>
    </citation>
    <scope>IDENTIFICATION</scope>
</reference>
<sequence length="547" mass="62576">ETLRNRLDLSKDTEDNETALNNTYNPEEESPRFMKNKLRDRTSAAEKLNNDDVLGEEGRQAKSCKSIKTSKSRPGLEQDAAQPKKEKKRTKSTLDDPSTKIPSKASEEEVEEQHLIQAYMQQVAEEEEETAVAATAVKKKPKKKLKEQVLSESTSSGLRHGILLNNEVDRKKKTNITAMSLSELQDSQTQESNVKKKKSQASLVPNVDEEEIMGSKEQKFEEVPDQPKTKGMKAKRKSRRASGEENAHCDQELEDEGPVPEAVREPQEGRANQTIDDSVVLGVYIHRTDRLKMDLIVSHPMVKVHVVDESTGLYVKKESGSRAVSSFYEQEKVGHIIPIMTQPYYFKKFKSTVPEWQEQVIFNERFGYFLQENENCPKVILFFEILEFLSMGEARMNIEAQNQEKGFRKIAWAFLKLVGANRVLNVNSKLRLQLYYPPPRARTQFNTIEVFEWWNNCSRHRYPSTLYVTVKGLKLPDHINPSVRSMLAIQQEQGTSAYSDLPNEIAGKGSGTAQQGKKTEMKWTKLPGQTTRDHFVIFLVYPQQNRF</sequence>
<dbReference type="Proteomes" id="UP000008672">
    <property type="component" value="Unassembled WGS sequence"/>
</dbReference>
<dbReference type="InParanoid" id="H3A0S5"/>
<dbReference type="STRING" id="7897.ENSLACP00000003246"/>
<dbReference type="Ensembl" id="ENSLACT00000003276.1">
    <property type="protein sequence ID" value="ENSLACP00000003246.1"/>
    <property type="gene ID" value="ENSLACG00000002903.1"/>
</dbReference>
<dbReference type="eggNOG" id="KOG0266">
    <property type="taxonomic scope" value="Eukaryota"/>
</dbReference>
<evidence type="ECO:0008006" key="4">
    <source>
        <dbReference type="Google" id="ProtNLM"/>
    </source>
</evidence>
<dbReference type="InterPro" id="IPR052803">
    <property type="entry name" value="Cilium-Associated_Jouberin"/>
</dbReference>
<protein>
    <recommendedName>
        <fullName evidence="4">Abelson helper integration site 1</fullName>
    </recommendedName>
</protein>
<reference evidence="3" key="1">
    <citation type="submission" date="2011-08" db="EMBL/GenBank/DDBJ databases">
        <title>The draft genome of Latimeria chalumnae.</title>
        <authorList>
            <person name="Di Palma F."/>
            <person name="Alfoldi J."/>
            <person name="Johnson J."/>
            <person name="Berlin A."/>
            <person name="Gnerre S."/>
            <person name="Jaffe D."/>
            <person name="MacCallum I."/>
            <person name="Young S."/>
            <person name="Walker B.J."/>
            <person name="Lander E."/>
            <person name="Lindblad-Toh K."/>
        </authorList>
    </citation>
    <scope>NUCLEOTIDE SEQUENCE [LARGE SCALE GENOMIC DNA]</scope>
    <source>
        <strain evidence="3">Wild caught</strain>
    </source>
</reference>
<dbReference type="EMBL" id="AFYH01258394">
    <property type="status" value="NOT_ANNOTATED_CDS"/>
    <property type="molecule type" value="Genomic_DNA"/>
</dbReference>
<dbReference type="EMBL" id="AFYH01258395">
    <property type="status" value="NOT_ANNOTATED_CDS"/>
    <property type="molecule type" value="Genomic_DNA"/>
</dbReference>
<dbReference type="Bgee" id="ENSLACG00000002903">
    <property type="expression patterns" value="Expressed in muscle tissue and 6 other cell types or tissues"/>
</dbReference>
<keyword evidence="3" id="KW-1185">Reference proteome</keyword>
<dbReference type="AlphaFoldDB" id="H3A0S5"/>
<feature type="compositionally biased region" description="Basic and acidic residues" evidence="1">
    <location>
        <begin position="29"/>
        <end position="60"/>
    </location>
</feature>
<feature type="compositionally biased region" description="Basic and acidic residues" evidence="1">
    <location>
        <begin position="1"/>
        <end position="13"/>
    </location>
</feature>
<dbReference type="EMBL" id="AFYH01258392">
    <property type="status" value="NOT_ANNOTATED_CDS"/>
    <property type="molecule type" value="Genomic_DNA"/>
</dbReference>
<dbReference type="EMBL" id="AFYH01258391">
    <property type="status" value="NOT_ANNOTATED_CDS"/>
    <property type="molecule type" value="Genomic_DNA"/>
</dbReference>
<reference evidence="2" key="2">
    <citation type="submission" date="2025-08" db="UniProtKB">
        <authorList>
            <consortium name="Ensembl"/>
        </authorList>
    </citation>
    <scope>IDENTIFICATION</scope>
</reference>
<organism evidence="2 3">
    <name type="scientific">Latimeria chalumnae</name>
    <name type="common">Coelacanth</name>
    <dbReference type="NCBI Taxonomy" id="7897"/>
    <lineage>
        <taxon>Eukaryota</taxon>
        <taxon>Metazoa</taxon>
        <taxon>Chordata</taxon>
        <taxon>Craniata</taxon>
        <taxon>Vertebrata</taxon>
        <taxon>Euteleostomi</taxon>
        <taxon>Coelacanthiformes</taxon>
        <taxon>Coelacanthidae</taxon>
        <taxon>Latimeria</taxon>
    </lineage>
</organism>
<dbReference type="HOGENOM" id="CLU_448300_0_0_1"/>
<dbReference type="GeneTree" id="ENSGT00940000156509"/>
<evidence type="ECO:0000313" key="2">
    <source>
        <dbReference type="Ensembl" id="ENSLACP00000003246.1"/>
    </source>
</evidence>
<feature type="compositionally biased region" description="Polar residues" evidence="1">
    <location>
        <begin position="181"/>
        <end position="192"/>
    </location>
</feature>